<dbReference type="EMBL" id="MSIE01000001">
    <property type="protein sequence ID" value="OLF19638.1"/>
    <property type="molecule type" value="Genomic_DNA"/>
</dbReference>
<evidence type="ECO:0000313" key="11">
    <source>
        <dbReference type="Proteomes" id="UP000185596"/>
    </source>
</evidence>
<evidence type="ECO:0000256" key="4">
    <source>
        <dbReference type="ARBA" id="ARBA00016244"/>
    </source>
</evidence>
<organism evidence="10 11">
    <name type="scientific">Actinophytocola xanthii</name>
    <dbReference type="NCBI Taxonomy" id="1912961"/>
    <lineage>
        <taxon>Bacteria</taxon>
        <taxon>Bacillati</taxon>
        <taxon>Actinomycetota</taxon>
        <taxon>Actinomycetes</taxon>
        <taxon>Pseudonocardiales</taxon>
        <taxon>Pseudonocardiaceae</taxon>
    </lineage>
</organism>
<evidence type="ECO:0000256" key="5">
    <source>
        <dbReference type="ARBA" id="ARBA00022525"/>
    </source>
</evidence>
<dbReference type="Pfam" id="PF00460">
    <property type="entry name" value="Flg_bb_rod"/>
    <property type="match status" value="1"/>
</dbReference>
<dbReference type="InterPro" id="IPR053927">
    <property type="entry name" value="FlgK_helical"/>
</dbReference>
<keyword evidence="5" id="KW-0964">Secreted</keyword>
<dbReference type="Pfam" id="PF22638">
    <property type="entry name" value="FlgK_D1"/>
    <property type="match status" value="1"/>
</dbReference>
<dbReference type="NCBIfam" id="TIGR02492">
    <property type="entry name" value="flgK_ends"/>
    <property type="match status" value="1"/>
</dbReference>
<dbReference type="GO" id="GO:0044780">
    <property type="term" value="P:bacterial-type flagellum assembly"/>
    <property type="evidence" value="ECO:0007669"/>
    <property type="project" value="InterPro"/>
</dbReference>
<name>A0A1Q8CZ49_9PSEU</name>
<evidence type="ECO:0000259" key="7">
    <source>
        <dbReference type="Pfam" id="PF00460"/>
    </source>
</evidence>
<feature type="domain" description="Flagellar basal-body/hook protein C-terminal" evidence="8">
    <location>
        <begin position="413"/>
        <end position="454"/>
    </location>
</feature>
<dbReference type="STRING" id="1912961.BU204_00085"/>
<keyword evidence="11" id="KW-1185">Reference proteome</keyword>
<dbReference type="InterPro" id="IPR002371">
    <property type="entry name" value="FlgK"/>
</dbReference>
<feature type="domain" description="Flagellar hook-associated protein FlgK helical" evidence="9">
    <location>
        <begin position="100"/>
        <end position="331"/>
    </location>
</feature>
<evidence type="ECO:0000313" key="10">
    <source>
        <dbReference type="EMBL" id="OLF19638.1"/>
    </source>
</evidence>
<proteinExistence type="inferred from homology"/>
<evidence type="ECO:0000256" key="1">
    <source>
        <dbReference type="ARBA" id="ARBA00004365"/>
    </source>
</evidence>
<dbReference type="GO" id="GO:0005576">
    <property type="term" value="C:extracellular region"/>
    <property type="evidence" value="ECO:0007669"/>
    <property type="project" value="UniProtKB-SubCell"/>
</dbReference>
<protein>
    <recommendedName>
        <fullName evidence="4">Flagellar hook-associated protein 1</fullName>
    </recommendedName>
</protein>
<feature type="domain" description="Flagellar basal body rod protein N-terminal" evidence="7">
    <location>
        <begin position="8"/>
        <end position="37"/>
    </location>
</feature>
<keyword evidence="10" id="KW-0969">Cilium</keyword>
<comment type="subcellular location">
    <subcellularLocation>
        <location evidence="1">Bacterial flagellum</location>
    </subcellularLocation>
    <subcellularLocation>
        <location evidence="2">Secreted</location>
    </subcellularLocation>
</comment>
<comment type="similarity">
    <text evidence="3">Belongs to the flagella basal body rod proteins family.</text>
</comment>
<keyword evidence="10" id="KW-0966">Cell projection</keyword>
<gene>
    <name evidence="10" type="ORF">BU204_00085</name>
</gene>
<dbReference type="GO" id="GO:0009424">
    <property type="term" value="C:bacterial-type flagellum hook"/>
    <property type="evidence" value="ECO:0007669"/>
    <property type="project" value="InterPro"/>
</dbReference>
<evidence type="ECO:0000256" key="3">
    <source>
        <dbReference type="ARBA" id="ARBA00009677"/>
    </source>
</evidence>
<evidence type="ECO:0000256" key="6">
    <source>
        <dbReference type="ARBA" id="ARBA00023143"/>
    </source>
</evidence>
<dbReference type="PANTHER" id="PTHR30033:SF1">
    <property type="entry name" value="FLAGELLAR HOOK-ASSOCIATED PROTEIN 1"/>
    <property type="match status" value="1"/>
</dbReference>
<accession>A0A1Q8CZ49</accession>
<dbReference type="GO" id="GO:0005198">
    <property type="term" value="F:structural molecule activity"/>
    <property type="evidence" value="ECO:0007669"/>
    <property type="project" value="InterPro"/>
</dbReference>
<dbReference type="InterPro" id="IPR001444">
    <property type="entry name" value="Flag_bb_rod_N"/>
</dbReference>
<dbReference type="InterPro" id="IPR010930">
    <property type="entry name" value="Flg_bb/hook_C_dom"/>
</dbReference>
<comment type="caution">
    <text evidence="10">The sequence shown here is derived from an EMBL/GenBank/DDBJ whole genome shotgun (WGS) entry which is preliminary data.</text>
</comment>
<dbReference type="PANTHER" id="PTHR30033">
    <property type="entry name" value="FLAGELLAR HOOK-ASSOCIATED PROTEIN 1"/>
    <property type="match status" value="1"/>
</dbReference>
<sequence>MMSTFSGLNTALTGLRAQRQGLELAGQNITNANTEGYSRQRVELTAVGGATAAMYATAGTDTGGVVVSQVTRIRDAYLEARGHTEHERQAGLGQQYLVISEIERVFSEPSVNGLQAKLSQLSDGFADVADSPGDSAARTQLLTRASIVTASLNSSATELSGQYTARRDQLTATVDEVNNAAARLAALNETVSRATLAGVSTSELSDQRDLLAMHLVELTGGTVSRGPNNSLNVSIGGSPLVSGITARSLVATGSTTLAGQAGDPVGLRWSDTNTAAGPVGGQIGAQLGSLNTTLPSYLGDLDRVAATLASSVNGLHTTGYTSAGAQGGAFFSGTTAASISVAITDPSAVAVSSSASLALDGGVGDRLAQLGGTAGSADDVYRVVVSRLGGHVQSTEQLLNTQNAITNQVDSARLSSAGVNIDEELTSMLTYQRAYEASARTMSAIDSMLDTLINRTGV</sequence>
<dbReference type="Proteomes" id="UP000185596">
    <property type="component" value="Unassembled WGS sequence"/>
</dbReference>
<dbReference type="SUPFAM" id="SSF64518">
    <property type="entry name" value="Phase 1 flagellin"/>
    <property type="match status" value="1"/>
</dbReference>
<evidence type="ECO:0000259" key="8">
    <source>
        <dbReference type="Pfam" id="PF06429"/>
    </source>
</evidence>
<dbReference type="Pfam" id="PF06429">
    <property type="entry name" value="Flg_bbr_C"/>
    <property type="match status" value="1"/>
</dbReference>
<evidence type="ECO:0000259" key="9">
    <source>
        <dbReference type="Pfam" id="PF22638"/>
    </source>
</evidence>
<keyword evidence="6" id="KW-0975">Bacterial flagellum</keyword>
<keyword evidence="10" id="KW-0282">Flagellum</keyword>
<dbReference type="AlphaFoldDB" id="A0A1Q8CZ49"/>
<evidence type="ECO:0000256" key="2">
    <source>
        <dbReference type="ARBA" id="ARBA00004613"/>
    </source>
</evidence>
<reference evidence="10 11" key="1">
    <citation type="submission" date="2016-12" db="EMBL/GenBank/DDBJ databases">
        <title>The draft genome sequence of Actinophytocola sp. 11-183.</title>
        <authorList>
            <person name="Wang W."/>
            <person name="Yuan L."/>
        </authorList>
    </citation>
    <scope>NUCLEOTIDE SEQUENCE [LARGE SCALE GENOMIC DNA]</scope>
    <source>
        <strain evidence="10 11">11-183</strain>
    </source>
</reference>